<evidence type="ECO:0000313" key="2">
    <source>
        <dbReference type="Proteomes" id="UP000316225"/>
    </source>
</evidence>
<accession>A0A562NKR7</accession>
<evidence type="ECO:0000313" key="1">
    <source>
        <dbReference type="EMBL" id="TWI32764.1"/>
    </source>
</evidence>
<protein>
    <submittedName>
        <fullName evidence="1">Uncharacterized protein</fullName>
    </submittedName>
</protein>
<comment type="caution">
    <text evidence="1">The sequence shown here is derived from an EMBL/GenBank/DDBJ whole genome shotgun (WGS) entry which is preliminary data.</text>
</comment>
<sequence>MRCPSFVAPDPRLAALARITAQIASGKVCDTRRRFLEGRAYEIRHQLMVEGCLHDADA</sequence>
<dbReference type="Proteomes" id="UP000316225">
    <property type="component" value="Unassembled WGS sequence"/>
</dbReference>
<organism evidence="1 2">
    <name type="scientific">Paracoccus sulfuroxidans</name>
    <dbReference type="NCBI Taxonomy" id="384678"/>
    <lineage>
        <taxon>Bacteria</taxon>
        <taxon>Pseudomonadati</taxon>
        <taxon>Pseudomonadota</taxon>
        <taxon>Alphaproteobacteria</taxon>
        <taxon>Rhodobacterales</taxon>
        <taxon>Paracoccaceae</taxon>
        <taxon>Paracoccus</taxon>
    </lineage>
</organism>
<proteinExistence type="predicted"/>
<dbReference type="EMBL" id="VLKU01000008">
    <property type="protein sequence ID" value="TWI32764.1"/>
    <property type="molecule type" value="Genomic_DNA"/>
</dbReference>
<gene>
    <name evidence="1" type="ORF">IQ24_02639</name>
</gene>
<reference evidence="1 2" key="1">
    <citation type="journal article" date="2015" name="Stand. Genomic Sci.">
        <title>Genomic Encyclopedia of Bacterial and Archaeal Type Strains, Phase III: the genomes of soil and plant-associated and newly described type strains.</title>
        <authorList>
            <person name="Whitman W.B."/>
            <person name="Woyke T."/>
            <person name="Klenk H.P."/>
            <person name="Zhou Y."/>
            <person name="Lilburn T.G."/>
            <person name="Beck B.J."/>
            <person name="De Vos P."/>
            <person name="Vandamme P."/>
            <person name="Eisen J.A."/>
            <person name="Garrity G."/>
            <person name="Hugenholtz P."/>
            <person name="Kyrpides N.C."/>
        </authorList>
    </citation>
    <scope>NUCLEOTIDE SEQUENCE [LARGE SCALE GENOMIC DNA]</scope>
    <source>
        <strain evidence="1 2">CGMCC 1.5364</strain>
    </source>
</reference>
<dbReference type="AlphaFoldDB" id="A0A562NKR7"/>
<name>A0A562NKR7_9RHOB</name>
<keyword evidence="2" id="KW-1185">Reference proteome</keyword>